<gene>
    <name evidence="2" type="ORF">AURDEDRAFT_178101</name>
</gene>
<reference evidence="3" key="1">
    <citation type="journal article" date="2012" name="Science">
        <title>The Paleozoic origin of enzymatic lignin decomposition reconstructed from 31 fungal genomes.</title>
        <authorList>
            <person name="Floudas D."/>
            <person name="Binder M."/>
            <person name="Riley R."/>
            <person name="Barry K."/>
            <person name="Blanchette R.A."/>
            <person name="Henrissat B."/>
            <person name="Martinez A.T."/>
            <person name="Otillar R."/>
            <person name="Spatafora J.W."/>
            <person name="Yadav J.S."/>
            <person name="Aerts A."/>
            <person name="Benoit I."/>
            <person name="Boyd A."/>
            <person name="Carlson A."/>
            <person name="Copeland A."/>
            <person name="Coutinho P.M."/>
            <person name="de Vries R.P."/>
            <person name="Ferreira P."/>
            <person name="Findley K."/>
            <person name="Foster B."/>
            <person name="Gaskell J."/>
            <person name="Glotzer D."/>
            <person name="Gorecki P."/>
            <person name="Heitman J."/>
            <person name="Hesse C."/>
            <person name="Hori C."/>
            <person name="Igarashi K."/>
            <person name="Jurgens J.A."/>
            <person name="Kallen N."/>
            <person name="Kersten P."/>
            <person name="Kohler A."/>
            <person name="Kuees U."/>
            <person name="Kumar T.K.A."/>
            <person name="Kuo A."/>
            <person name="LaButti K."/>
            <person name="Larrondo L.F."/>
            <person name="Lindquist E."/>
            <person name="Ling A."/>
            <person name="Lombard V."/>
            <person name="Lucas S."/>
            <person name="Lundell T."/>
            <person name="Martin R."/>
            <person name="McLaughlin D.J."/>
            <person name="Morgenstern I."/>
            <person name="Morin E."/>
            <person name="Murat C."/>
            <person name="Nagy L.G."/>
            <person name="Nolan M."/>
            <person name="Ohm R.A."/>
            <person name="Patyshakuliyeva A."/>
            <person name="Rokas A."/>
            <person name="Ruiz-Duenas F.J."/>
            <person name="Sabat G."/>
            <person name="Salamov A."/>
            <person name="Samejima M."/>
            <person name="Schmutz J."/>
            <person name="Slot J.C."/>
            <person name="St John F."/>
            <person name="Stenlid J."/>
            <person name="Sun H."/>
            <person name="Sun S."/>
            <person name="Syed K."/>
            <person name="Tsang A."/>
            <person name="Wiebenga A."/>
            <person name="Young D."/>
            <person name="Pisabarro A."/>
            <person name="Eastwood D.C."/>
            <person name="Martin F."/>
            <person name="Cullen D."/>
            <person name="Grigoriev I.V."/>
            <person name="Hibbett D.S."/>
        </authorList>
    </citation>
    <scope>NUCLEOTIDE SEQUENCE [LARGE SCALE GENOMIC DNA]</scope>
    <source>
        <strain evidence="3">TFB10046</strain>
    </source>
</reference>
<dbReference type="Proteomes" id="UP000006514">
    <property type="component" value="Unassembled WGS sequence"/>
</dbReference>
<keyword evidence="3" id="KW-1185">Reference proteome</keyword>
<proteinExistence type="predicted"/>
<feature type="region of interest" description="Disordered" evidence="1">
    <location>
        <begin position="87"/>
        <end position="115"/>
    </location>
</feature>
<dbReference type="AlphaFoldDB" id="J0WKH1"/>
<protein>
    <submittedName>
        <fullName evidence="2">Uncharacterized protein</fullName>
    </submittedName>
</protein>
<dbReference type="InParanoid" id="J0WKH1"/>
<evidence type="ECO:0000256" key="1">
    <source>
        <dbReference type="SAM" id="MobiDB-lite"/>
    </source>
</evidence>
<evidence type="ECO:0000313" key="3">
    <source>
        <dbReference type="Proteomes" id="UP000006514"/>
    </source>
</evidence>
<sequence>MSSPEPVALSSQIDPSLDEMAAELFPSVSHSFGESVQVHSAHDELQNAQDLMPFDNIAYRTPSPGTQTQAPDTPQIVSQLDVVTGFPLPAAPREGSSPRSATPAGEISSLIPPAPENRPMEILIEHPGFQLQMHEPTVGDEVHVFRASLIPLANRNSLSLNLVFGTCPSE</sequence>
<dbReference type="EMBL" id="JH688640">
    <property type="protein sequence ID" value="EJD32803.1"/>
    <property type="molecule type" value="Genomic_DNA"/>
</dbReference>
<evidence type="ECO:0000313" key="2">
    <source>
        <dbReference type="EMBL" id="EJD32803.1"/>
    </source>
</evidence>
<name>J0WKH1_AURST</name>
<dbReference type="KEGG" id="adl:AURDEDRAFT_178101"/>
<organism evidence="2 3">
    <name type="scientific">Auricularia subglabra (strain TFB-10046 / SS5)</name>
    <name type="common">White-rot fungus</name>
    <name type="synonym">Auricularia delicata (strain TFB10046)</name>
    <dbReference type="NCBI Taxonomy" id="717982"/>
    <lineage>
        <taxon>Eukaryota</taxon>
        <taxon>Fungi</taxon>
        <taxon>Dikarya</taxon>
        <taxon>Basidiomycota</taxon>
        <taxon>Agaricomycotina</taxon>
        <taxon>Agaricomycetes</taxon>
        <taxon>Auriculariales</taxon>
        <taxon>Auriculariaceae</taxon>
        <taxon>Auricularia</taxon>
    </lineage>
</organism>
<accession>J0WKH1</accession>